<reference evidence="1 2" key="1">
    <citation type="submission" date="2020-07" db="EMBL/GenBank/DDBJ databases">
        <title>Genomic Encyclopedia of Type Strains, Phase IV (KMG-IV): sequencing the most valuable type-strain genomes for metagenomic binning, comparative biology and taxonomic classification.</title>
        <authorList>
            <person name="Goeker M."/>
        </authorList>
    </citation>
    <scope>NUCLEOTIDE SEQUENCE [LARGE SCALE GENOMIC DNA]</scope>
    <source>
        <strain evidence="1 2">DSM 15730</strain>
    </source>
</reference>
<dbReference type="RefSeq" id="WP_181556301.1">
    <property type="nucleotide sequence ID" value="NZ_JACDUT010000006.1"/>
</dbReference>
<evidence type="ECO:0000313" key="1">
    <source>
        <dbReference type="EMBL" id="MBA2875509.1"/>
    </source>
</evidence>
<proteinExistence type="predicted"/>
<keyword evidence="2" id="KW-1185">Reference proteome</keyword>
<comment type="caution">
    <text evidence="1">The sequence shown here is derived from an EMBL/GenBank/DDBJ whole genome shotgun (WGS) entry which is preliminary data.</text>
</comment>
<dbReference type="AlphaFoldDB" id="A0A7V9Z7K5"/>
<gene>
    <name evidence="1" type="ORF">HNR31_002297</name>
</gene>
<organism evidence="1 2">
    <name type="scientific">Thermaerobacillus caldiproteolyticus</name>
    <dbReference type="NCBI Taxonomy" id="247480"/>
    <lineage>
        <taxon>Bacteria</taxon>
        <taxon>Bacillati</taxon>
        <taxon>Bacillota</taxon>
        <taxon>Bacilli</taxon>
        <taxon>Bacillales</taxon>
        <taxon>Anoxybacillaceae</taxon>
        <taxon>Thermaerobacillus</taxon>
    </lineage>
</organism>
<protein>
    <submittedName>
        <fullName evidence="1">Uncharacterized protein</fullName>
    </submittedName>
</protein>
<dbReference type="EMBL" id="JACDUT010000006">
    <property type="protein sequence ID" value="MBA2875509.1"/>
    <property type="molecule type" value="Genomic_DNA"/>
</dbReference>
<evidence type="ECO:0000313" key="2">
    <source>
        <dbReference type="Proteomes" id="UP000523087"/>
    </source>
</evidence>
<sequence length="57" mass="6543">MKKYILSFFIETGAGLLLTERWLMGALTITRIIVMDMANIFPCSMPWKKPVKHVLST</sequence>
<name>A0A7V9Z7K5_9BACL</name>
<accession>A0A7V9Z7K5</accession>
<dbReference type="Proteomes" id="UP000523087">
    <property type="component" value="Unassembled WGS sequence"/>
</dbReference>